<name>A0A1M5ZR02_9CLOT</name>
<keyword evidence="3" id="KW-0233">DNA recombination</keyword>
<dbReference type="GO" id="GO:0015074">
    <property type="term" value="P:DNA integration"/>
    <property type="evidence" value="ECO:0007669"/>
    <property type="project" value="InterPro"/>
</dbReference>
<dbReference type="PANTHER" id="PTHR30349:SF41">
    <property type="entry name" value="INTEGRASE_RECOMBINASE PROTEIN MJ0367-RELATED"/>
    <property type="match status" value="1"/>
</dbReference>
<protein>
    <submittedName>
        <fullName evidence="6">Phage integrase family protein</fullName>
    </submittedName>
</protein>
<dbReference type="InterPro" id="IPR013762">
    <property type="entry name" value="Integrase-like_cat_sf"/>
</dbReference>
<keyword evidence="2" id="KW-0238">DNA-binding</keyword>
<feature type="region of interest" description="Disordered" evidence="4">
    <location>
        <begin position="15"/>
        <end position="35"/>
    </location>
</feature>
<evidence type="ECO:0000313" key="7">
    <source>
        <dbReference type="Proteomes" id="UP000184241"/>
    </source>
</evidence>
<evidence type="ECO:0000256" key="2">
    <source>
        <dbReference type="ARBA" id="ARBA00023125"/>
    </source>
</evidence>
<comment type="similarity">
    <text evidence="1">Belongs to the 'phage' integrase family.</text>
</comment>
<evidence type="ECO:0000256" key="3">
    <source>
        <dbReference type="ARBA" id="ARBA00023172"/>
    </source>
</evidence>
<dbReference type="InterPro" id="IPR011010">
    <property type="entry name" value="DNA_brk_join_enz"/>
</dbReference>
<dbReference type="EMBL" id="FQXU01000010">
    <property type="protein sequence ID" value="SHI26622.1"/>
    <property type="molecule type" value="Genomic_DNA"/>
</dbReference>
<dbReference type="InterPro" id="IPR050090">
    <property type="entry name" value="Tyrosine_recombinase_XerCD"/>
</dbReference>
<dbReference type="Gene3D" id="1.10.443.10">
    <property type="entry name" value="Intergrase catalytic core"/>
    <property type="match status" value="1"/>
</dbReference>
<reference evidence="6 7" key="1">
    <citation type="submission" date="2016-11" db="EMBL/GenBank/DDBJ databases">
        <authorList>
            <person name="Jaros S."/>
            <person name="Januszkiewicz K."/>
            <person name="Wedrychowicz H."/>
        </authorList>
    </citation>
    <scope>NUCLEOTIDE SEQUENCE [LARGE SCALE GENOMIC DNA]</scope>
    <source>
        <strain evidence="6 7">DSM 6191</strain>
    </source>
</reference>
<dbReference type="Proteomes" id="UP000184241">
    <property type="component" value="Unassembled WGS sequence"/>
</dbReference>
<dbReference type="PANTHER" id="PTHR30349">
    <property type="entry name" value="PHAGE INTEGRASE-RELATED"/>
    <property type="match status" value="1"/>
</dbReference>
<organism evidence="6 7">
    <name type="scientific">Clostridium intestinale DSM 6191</name>
    <dbReference type="NCBI Taxonomy" id="1121320"/>
    <lineage>
        <taxon>Bacteria</taxon>
        <taxon>Bacillati</taxon>
        <taxon>Bacillota</taxon>
        <taxon>Clostridia</taxon>
        <taxon>Eubacteriales</taxon>
        <taxon>Clostridiaceae</taxon>
        <taxon>Clostridium</taxon>
    </lineage>
</organism>
<proteinExistence type="inferred from homology"/>
<dbReference type="AlphaFoldDB" id="A0A1M5ZR02"/>
<evidence type="ECO:0000256" key="4">
    <source>
        <dbReference type="SAM" id="MobiDB-lite"/>
    </source>
</evidence>
<dbReference type="SUPFAM" id="SSF56349">
    <property type="entry name" value="DNA breaking-rejoining enzymes"/>
    <property type="match status" value="1"/>
</dbReference>
<evidence type="ECO:0000256" key="1">
    <source>
        <dbReference type="ARBA" id="ARBA00008857"/>
    </source>
</evidence>
<dbReference type="InterPro" id="IPR002104">
    <property type="entry name" value="Integrase_catalytic"/>
</dbReference>
<dbReference type="RefSeq" id="WP_073021196.1">
    <property type="nucleotide sequence ID" value="NZ_FQXU01000010.1"/>
</dbReference>
<dbReference type="GO" id="GO:0003677">
    <property type="term" value="F:DNA binding"/>
    <property type="evidence" value="ECO:0007669"/>
    <property type="project" value="UniProtKB-KW"/>
</dbReference>
<feature type="domain" description="Tyr recombinase" evidence="5">
    <location>
        <begin position="136"/>
        <end position="312"/>
    </location>
</feature>
<dbReference type="Pfam" id="PF00589">
    <property type="entry name" value="Phage_integrase"/>
    <property type="match status" value="1"/>
</dbReference>
<sequence>MASLKHQFLTAIDRNFNENGGDKHSAKGGQHTGTEETMGRVWSYAERKGLIDVSTQLATYCKENFGTKQIKDISASNVQDFLKSKSLDCNNNTLKNYTSRLNKLEVLVNKTFSSANLEWRGEIVPPASSVSTQEKIRDVWMSRDDFNKILDYGKDAKSAAPIGIELAGIAGLRSSELEKLQLRDLDFKNNIIHVIESKGGKSRDIEIKEEVMQRIKDIVQEKGLTNYTDKVVGIKAESINAWLNRACKNLELTQYTEGKTGIHSIRKMVATEKYEELRQQGYNKKESVDKVSNFLGHGDNRMDIAQTYIKNL</sequence>
<evidence type="ECO:0000313" key="6">
    <source>
        <dbReference type="EMBL" id="SHI26622.1"/>
    </source>
</evidence>
<gene>
    <name evidence="6" type="ORF">SAMN02745941_03271</name>
</gene>
<evidence type="ECO:0000259" key="5">
    <source>
        <dbReference type="PROSITE" id="PS51898"/>
    </source>
</evidence>
<accession>A0A1M5ZR02</accession>
<dbReference type="GO" id="GO:0006310">
    <property type="term" value="P:DNA recombination"/>
    <property type="evidence" value="ECO:0007669"/>
    <property type="project" value="UniProtKB-KW"/>
</dbReference>
<dbReference type="PROSITE" id="PS51898">
    <property type="entry name" value="TYR_RECOMBINASE"/>
    <property type="match status" value="1"/>
</dbReference>